<dbReference type="PANTHER" id="PTHR30137">
    <property type="entry name" value="LUCIFERASE-LIKE MONOOXYGENASE"/>
    <property type="match status" value="1"/>
</dbReference>
<gene>
    <name evidence="2" type="ORF">GCM10011489_22940</name>
</gene>
<keyword evidence="3" id="KW-1185">Reference proteome</keyword>
<sequence>MPGDVAPHMTTFDRHSLGTYGVWVHFDGISAEQARRIESAGYGTIWLGGSPPTLEPVRAILDATSTIKVATGITNIWNTDPSAIAGEYHDVERDVPDRFVLGVGAGHREATAEYRKPYDAVVSYLDVLDKEGVPTDRRVLAALGPKMLRLAADRSLGAHPYLTTADHTRTAREILGDAAVLAPEQKVVVSTDAAAARAAGRAVVDRPYLHLSNYVNNLKRLGYTDADIADGGSDALIDALVAHGTAEQVNARLDEHLAAGADHVAIQVLGADDIATVLEELRS</sequence>
<proteinExistence type="predicted"/>
<feature type="domain" description="Luciferase-like" evidence="1">
    <location>
        <begin position="32"/>
        <end position="125"/>
    </location>
</feature>
<dbReference type="EMBL" id="BMGC01000015">
    <property type="protein sequence ID" value="GGB34242.1"/>
    <property type="molecule type" value="Genomic_DNA"/>
</dbReference>
<dbReference type="PANTHER" id="PTHR30137:SF18">
    <property type="entry name" value="CONSERVED PROTEIN"/>
    <property type="match status" value="1"/>
</dbReference>
<dbReference type="GO" id="GO:0005829">
    <property type="term" value="C:cytosol"/>
    <property type="evidence" value="ECO:0007669"/>
    <property type="project" value="TreeGrafter"/>
</dbReference>
<dbReference type="NCBIfam" id="TIGR03620">
    <property type="entry name" value="F420_MSMEG_4141"/>
    <property type="match status" value="1"/>
</dbReference>
<evidence type="ECO:0000313" key="2">
    <source>
        <dbReference type="EMBL" id="GGB34242.1"/>
    </source>
</evidence>
<dbReference type="InterPro" id="IPR036661">
    <property type="entry name" value="Luciferase-like_sf"/>
</dbReference>
<dbReference type="Proteomes" id="UP000621454">
    <property type="component" value="Unassembled WGS sequence"/>
</dbReference>
<name>A0A916WVN4_9ACTN</name>
<protein>
    <submittedName>
        <fullName evidence="2">LLM class F420-dependent oxidoreductase</fullName>
    </submittedName>
</protein>
<accession>A0A916WVN4</accession>
<reference evidence="2" key="1">
    <citation type="journal article" date="2014" name="Int. J. Syst. Evol. Microbiol.">
        <title>Complete genome sequence of Corynebacterium casei LMG S-19264T (=DSM 44701T), isolated from a smear-ripened cheese.</title>
        <authorList>
            <consortium name="US DOE Joint Genome Institute (JGI-PGF)"/>
            <person name="Walter F."/>
            <person name="Albersmeier A."/>
            <person name="Kalinowski J."/>
            <person name="Ruckert C."/>
        </authorList>
    </citation>
    <scope>NUCLEOTIDE SEQUENCE</scope>
    <source>
        <strain evidence="2">CGMCC 1.12827</strain>
    </source>
</reference>
<reference evidence="2" key="2">
    <citation type="submission" date="2020-09" db="EMBL/GenBank/DDBJ databases">
        <authorList>
            <person name="Sun Q."/>
            <person name="Zhou Y."/>
        </authorList>
    </citation>
    <scope>NUCLEOTIDE SEQUENCE</scope>
    <source>
        <strain evidence="2">CGMCC 1.12827</strain>
    </source>
</reference>
<dbReference type="InterPro" id="IPR019922">
    <property type="entry name" value="Lucif-like_OxRdatse_MSMEG_4141"/>
</dbReference>
<dbReference type="Gene3D" id="3.20.20.30">
    <property type="entry name" value="Luciferase-like domain"/>
    <property type="match status" value="2"/>
</dbReference>
<evidence type="ECO:0000259" key="1">
    <source>
        <dbReference type="Pfam" id="PF00296"/>
    </source>
</evidence>
<comment type="caution">
    <text evidence="2">The sequence shown here is derived from an EMBL/GenBank/DDBJ whole genome shotgun (WGS) entry which is preliminary data.</text>
</comment>
<dbReference type="AlphaFoldDB" id="A0A916WVN4"/>
<organism evidence="2 3">
    <name type="scientific">Gordonia jinhuaensis</name>
    <dbReference type="NCBI Taxonomy" id="1517702"/>
    <lineage>
        <taxon>Bacteria</taxon>
        <taxon>Bacillati</taxon>
        <taxon>Actinomycetota</taxon>
        <taxon>Actinomycetes</taxon>
        <taxon>Mycobacteriales</taxon>
        <taxon>Gordoniaceae</taxon>
        <taxon>Gordonia</taxon>
    </lineage>
</organism>
<dbReference type="GO" id="GO:0016705">
    <property type="term" value="F:oxidoreductase activity, acting on paired donors, with incorporation or reduction of molecular oxygen"/>
    <property type="evidence" value="ECO:0007669"/>
    <property type="project" value="InterPro"/>
</dbReference>
<dbReference type="SUPFAM" id="SSF51679">
    <property type="entry name" value="Bacterial luciferase-like"/>
    <property type="match status" value="1"/>
</dbReference>
<evidence type="ECO:0000313" key="3">
    <source>
        <dbReference type="Proteomes" id="UP000621454"/>
    </source>
</evidence>
<dbReference type="InterPro" id="IPR050766">
    <property type="entry name" value="Bact_Lucif_Oxidored"/>
</dbReference>
<dbReference type="InterPro" id="IPR011251">
    <property type="entry name" value="Luciferase-like_dom"/>
</dbReference>
<dbReference type="Pfam" id="PF00296">
    <property type="entry name" value="Bac_luciferase"/>
    <property type="match status" value="1"/>
</dbReference>